<evidence type="ECO:0000256" key="6">
    <source>
        <dbReference type="ARBA" id="ARBA00023316"/>
    </source>
</evidence>
<name>A0A238Z611_9PROT</name>
<keyword evidence="13" id="KW-1185">Reference proteome</keyword>
<keyword evidence="5" id="KW-0573">Peptidoglycan synthesis</keyword>
<evidence type="ECO:0000256" key="4">
    <source>
        <dbReference type="ARBA" id="ARBA00022960"/>
    </source>
</evidence>
<keyword evidence="6" id="KW-0961">Cell wall biogenesis/degradation</keyword>
<evidence type="ECO:0000313" key="13">
    <source>
        <dbReference type="Proteomes" id="UP000198305"/>
    </source>
</evidence>
<dbReference type="GO" id="GO:0006508">
    <property type="term" value="P:proteolysis"/>
    <property type="evidence" value="ECO:0007669"/>
    <property type="project" value="InterPro"/>
</dbReference>
<organism evidence="12 13">
    <name type="scientific">Methylobacillus rhizosphaerae</name>
    <dbReference type="NCBI Taxonomy" id="551994"/>
    <lineage>
        <taxon>Bacteria</taxon>
        <taxon>Pseudomonadati</taxon>
        <taxon>Pseudomonadota</taxon>
        <taxon>Betaproteobacteria</taxon>
        <taxon>Nitrosomonadales</taxon>
        <taxon>Methylophilaceae</taxon>
        <taxon>Methylobacillus</taxon>
    </lineage>
</organism>
<gene>
    <name evidence="12" type="ORF">SAMN05192560_1055</name>
</gene>
<evidence type="ECO:0000256" key="1">
    <source>
        <dbReference type="ARBA" id="ARBA00007164"/>
    </source>
</evidence>
<evidence type="ECO:0000256" key="8">
    <source>
        <dbReference type="PIRSR" id="PIRSR618044-2"/>
    </source>
</evidence>
<evidence type="ECO:0000259" key="11">
    <source>
        <dbReference type="Pfam" id="PF00768"/>
    </source>
</evidence>
<keyword evidence="3" id="KW-0378">Hydrolase</keyword>
<feature type="active site" description="Acyl-ester intermediate" evidence="7">
    <location>
        <position position="129"/>
    </location>
</feature>
<dbReference type="EMBL" id="FZOA01000004">
    <property type="protein sequence ID" value="SNR78479.1"/>
    <property type="molecule type" value="Genomic_DNA"/>
</dbReference>
<dbReference type="PRINTS" id="PR00725">
    <property type="entry name" value="DADACBPTASE1"/>
</dbReference>
<accession>A0A238Z611</accession>
<dbReference type="GO" id="GO:0009002">
    <property type="term" value="F:serine-type D-Ala-D-Ala carboxypeptidase activity"/>
    <property type="evidence" value="ECO:0007669"/>
    <property type="project" value="InterPro"/>
</dbReference>
<dbReference type="InterPro" id="IPR018044">
    <property type="entry name" value="Peptidase_S11"/>
</dbReference>
<comment type="similarity">
    <text evidence="1 9">Belongs to the peptidase S11 family.</text>
</comment>
<keyword evidence="2 10" id="KW-0732">Signal</keyword>
<evidence type="ECO:0000256" key="5">
    <source>
        <dbReference type="ARBA" id="ARBA00022984"/>
    </source>
</evidence>
<dbReference type="InterPro" id="IPR001967">
    <property type="entry name" value="Peptidase_S11_N"/>
</dbReference>
<dbReference type="PANTHER" id="PTHR21581:SF26">
    <property type="entry name" value="D-ALANYL-D-ALANINE ENDOPEPTIDASE"/>
    <property type="match status" value="1"/>
</dbReference>
<protein>
    <submittedName>
        <fullName evidence="12">Murein-DD-endopeptidase. Serine peptidase. MEROPS family S11</fullName>
    </submittedName>
</protein>
<dbReference type="AlphaFoldDB" id="A0A238Z611"/>
<feature type="binding site" evidence="8">
    <location>
        <position position="294"/>
    </location>
    <ligand>
        <name>substrate</name>
    </ligand>
</feature>
<keyword evidence="4" id="KW-0133">Cell shape</keyword>
<evidence type="ECO:0000256" key="10">
    <source>
        <dbReference type="SAM" id="SignalP"/>
    </source>
</evidence>
<sequence length="350" mass="37862">MGIMRRIITLFLTILALCMPPVSAYAAEKKPQKTTVNKAKSSKKVTTKKKVVAKKQTKKTTTVAKKNVSSGRIISTIRSNSAVVPANHGVFRDEEGNLQLASSKAMIVNQSSGEVLYAKGTDLTTPIASLTKLMTAMVVLDARLDMDEKLQITRDDIDTLKGTSSRMPIGASLPRAEMLQLALMASENRAASTLGRHYPGGLNAFVAAMNAKALQLGMLHSRFADPTGLNSANVSTAEDLVKMVRAAYQYPEIRHVSTSASYSVPVRGARAAPLHYVNSNVLVRNGDWVIGLSKTGYINEAGRCLVMQAEVAGQPLIIVLLDSFSKNARLGDARRIRKWIESSNSNHHTG</sequence>
<evidence type="ECO:0000256" key="7">
    <source>
        <dbReference type="PIRSR" id="PIRSR618044-1"/>
    </source>
</evidence>
<feature type="domain" description="Peptidase S11 D-alanyl-D-alanine carboxypeptidase A N-terminal" evidence="11">
    <location>
        <begin position="97"/>
        <end position="324"/>
    </location>
</feature>
<dbReference type="GO" id="GO:0009252">
    <property type="term" value="P:peptidoglycan biosynthetic process"/>
    <property type="evidence" value="ECO:0007669"/>
    <property type="project" value="UniProtKB-KW"/>
</dbReference>
<feature type="active site" evidence="7">
    <location>
        <position position="186"/>
    </location>
</feature>
<dbReference type="Gene3D" id="3.40.710.10">
    <property type="entry name" value="DD-peptidase/beta-lactamase superfamily"/>
    <property type="match status" value="1"/>
</dbReference>
<dbReference type="Pfam" id="PF00768">
    <property type="entry name" value="Peptidase_S11"/>
    <property type="match status" value="1"/>
</dbReference>
<proteinExistence type="inferred from homology"/>
<evidence type="ECO:0000256" key="2">
    <source>
        <dbReference type="ARBA" id="ARBA00022729"/>
    </source>
</evidence>
<reference evidence="13" key="1">
    <citation type="submission" date="2017-06" db="EMBL/GenBank/DDBJ databases">
        <authorList>
            <person name="Varghese N."/>
            <person name="Submissions S."/>
        </authorList>
    </citation>
    <scope>NUCLEOTIDE SEQUENCE [LARGE SCALE GENOMIC DNA]</scope>
    <source>
        <strain evidence="13">Ca-68</strain>
    </source>
</reference>
<dbReference type="SUPFAM" id="SSF56601">
    <property type="entry name" value="beta-lactamase/transpeptidase-like"/>
    <property type="match status" value="1"/>
</dbReference>
<feature type="active site" description="Proton acceptor" evidence="7">
    <location>
        <position position="132"/>
    </location>
</feature>
<evidence type="ECO:0000313" key="12">
    <source>
        <dbReference type="EMBL" id="SNR78479.1"/>
    </source>
</evidence>
<feature type="chain" id="PRO_5012308585" evidence="10">
    <location>
        <begin position="27"/>
        <end position="350"/>
    </location>
</feature>
<dbReference type="GO" id="GO:0071555">
    <property type="term" value="P:cell wall organization"/>
    <property type="evidence" value="ECO:0007669"/>
    <property type="project" value="UniProtKB-KW"/>
</dbReference>
<dbReference type="NCBIfam" id="NF008668">
    <property type="entry name" value="PRK11669.1"/>
    <property type="match status" value="1"/>
</dbReference>
<feature type="signal peptide" evidence="10">
    <location>
        <begin position="1"/>
        <end position="26"/>
    </location>
</feature>
<dbReference type="InterPro" id="IPR012338">
    <property type="entry name" value="Beta-lactam/transpept-like"/>
</dbReference>
<evidence type="ECO:0000256" key="3">
    <source>
        <dbReference type="ARBA" id="ARBA00022801"/>
    </source>
</evidence>
<dbReference type="Proteomes" id="UP000198305">
    <property type="component" value="Unassembled WGS sequence"/>
</dbReference>
<evidence type="ECO:0000256" key="9">
    <source>
        <dbReference type="RuleBase" id="RU004016"/>
    </source>
</evidence>
<dbReference type="GO" id="GO:0008360">
    <property type="term" value="P:regulation of cell shape"/>
    <property type="evidence" value="ECO:0007669"/>
    <property type="project" value="UniProtKB-KW"/>
</dbReference>
<dbReference type="PANTHER" id="PTHR21581">
    <property type="entry name" value="D-ALANYL-D-ALANINE CARBOXYPEPTIDASE"/>
    <property type="match status" value="1"/>
</dbReference>